<organism evidence="1 2">
    <name type="scientific">Halteria grandinella</name>
    <dbReference type="NCBI Taxonomy" id="5974"/>
    <lineage>
        <taxon>Eukaryota</taxon>
        <taxon>Sar</taxon>
        <taxon>Alveolata</taxon>
        <taxon>Ciliophora</taxon>
        <taxon>Intramacronucleata</taxon>
        <taxon>Spirotrichea</taxon>
        <taxon>Stichotrichia</taxon>
        <taxon>Sporadotrichida</taxon>
        <taxon>Halteriidae</taxon>
        <taxon>Halteria</taxon>
    </lineage>
</organism>
<gene>
    <name evidence="1" type="ORF">FGO68_gene15573</name>
</gene>
<evidence type="ECO:0000313" key="1">
    <source>
        <dbReference type="EMBL" id="TNV72391.1"/>
    </source>
</evidence>
<accession>A0A8J8NCD1</accession>
<reference evidence="1" key="1">
    <citation type="submission" date="2019-06" db="EMBL/GenBank/DDBJ databases">
        <authorList>
            <person name="Zheng W."/>
        </authorList>
    </citation>
    <scope>NUCLEOTIDE SEQUENCE</scope>
    <source>
        <strain evidence="1">QDHG01</strain>
    </source>
</reference>
<protein>
    <submittedName>
        <fullName evidence="1">Uncharacterized protein</fullName>
    </submittedName>
</protein>
<comment type="caution">
    <text evidence="1">The sequence shown here is derived from an EMBL/GenBank/DDBJ whole genome shotgun (WGS) entry which is preliminary data.</text>
</comment>
<proteinExistence type="predicted"/>
<dbReference type="EMBL" id="RRYP01022570">
    <property type="protein sequence ID" value="TNV72391.1"/>
    <property type="molecule type" value="Genomic_DNA"/>
</dbReference>
<dbReference type="AlphaFoldDB" id="A0A8J8NCD1"/>
<name>A0A8J8NCD1_HALGN</name>
<sequence length="81" mass="9253">MEIYTIQFWSFKLNQILTHFNGRQTTKRMSKNSALMPLTYSPLLALPGIGSDLQIKEACIDHIEDALQFGRGLQQVRLDSI</sequence>
<evidence type="ECO:0000313" key="2">
    <source>
        <dbReference type="Proteomes" id="UP000785679"/>
    </source>
</evidence>
<keyword evidence="2" id="KW-1185">Reference proteome</keyword>
<dbReference type="Proteomes" id="UP000785679">
    <property type="component" value="Unassembled WGS sequence"/>
</dbReference>